<dbReference type="InterPro" id="IPR050142">
    <property type="entry name" value="MADS-box/MEF2_TF"/>
</dbReference>
<dbReference type="PANTHER" id="PTHR48019">
    <property type="entry name" value="SERUM RESPONSE FACTOR HOMOLOG"/>
    <property type="match status" value="1"/>
</dbReference>
<protein>
    <recommendedName>
        <fullName evidence="7">MADS-box domain-containing protein</fullName>
    </recommendedName>
</protein>
<dbReference type="Pfam" id="PF00319">
    <property type="entry name" value="SRF-TF"/>
    <property type="match status" value="1"/>
</dbReference>
<dbReference type="EMBL" id="JASCZI010092042">
    <property type="protein sequence ID" value="MED6151744.1"/>
    <property type="molecule type" value="Genomic_DNA"/>
</dbReference>
<evidence type="ECO:0000256" key="5">
    <source>
        <dbReference type="ARBA" id="ARBA00023242"/>
    </source>
</evidence>
<feature type="region of interest" description="Disordered" evidence="6">
    <location>
        <begin position="69"/>
        <end position="91"/>
    </location>
</feature>
<evidence type="ECO:0000313" key="8">
    <source>
        <dbReference type="EMBL" id="MED6151744.1"/>
    </source>
</evidence>
<evidence type="ECO:0000256" key="6">
    <source>
        <dbReference type="SAM" id="MobiDB-lite"/>
    </source>
</evidence>
<feature type="domain" description="MADS-box" evidence="7">
    <location>
        <begin position="107"/>
        <end position="167"/>
    </location>
</feature>
<dbReference type="InterPro" id="IPR036879">
    <property type="entry name" value="TF_MADSbox_sf"/>
</dbReference>
<evidence type="ECO:0000313" key="9">
    <source>
        <dbReference type="Proteomes" id="UP001341840"/>
    </source>
</evidence>
<dbReference type="PROSITE" id="PS50066">
    <property type="entry name" value="MADS_BOX_2"/>
    <property type="match status" value="1"/>
</dbReference>
<dbReference type="SMART" id="SM00432">
    <property type="entry name" value="MADS"/>
    <property type="match status" value="1"/>
</dbReference>
<dbReference type="InterPro" id="IPR002100">
    <property type="entry name" value="TF_MADSbox"/>
</dbReference>
<name>A0ABU6TTE3_9FABA</name>
<dbReference type="PROSITE" id="PS00350">
    <property type="entry name" value="MADS_BOX_1"/>
    <property type="match status" value="1"/>
</dbReference>
<proteinExistence type="predicted"/>
<keyword evidence="3" id="KW-0238">DNA-binding</keyword>
<keyword evidence="5" id="KW-0539">Nucleus</keyword>
<sequence length="167" mass="18927">MNVLRVTLRESKRHEGAYGANDPAYDNIRLSDVVDDLGVFGLTSRFTGRYIRNIKERNPQVYMIKRREEKDRKRLGHRASCPPGSASDSGPGLVLDRSGLAKVTDRMGRVKLEIKRIDNTTNRHVTFSKRRNGLIKKAYELSILCDIDIALIMFSPSGHVSHFSGRK</sequence>
<evidence type="ECO:0000256" key="3">
    <source>
        <dbReference type="ARBA" id="ARBA00023125"/>
    </source>
</evidence>
<dbReference type="Gene3D" id="3.40.1810.10">
    <property type="entry name" value="Transcription factor, MADS-box"/>
    <property type="match status" value="1"/>
</dbReference>
<organism evidence="8 9">
    <name type="scientific">Stylosanthes scabra</name>
    <dbReference type="NCBI Taxonomy" id="79078"/>
    <lineage>
        <taxon>Eukaryota</taxon>
        <taxon>Viridiplantae</taxon>
        <taxon>Streptophyta</taxon>
        <taxon>Embryophyta</taxon>
        <taxon>Tracheophyta</taxon>
        <taxon>Spermatophyta</taxon>
        <taxon>Magnoliopsida</taxon>
        <taxon>eudicotyledons</taxon>
        <taxon>Gunneridae</taxon>
        <taxon>Pentapetalae</taxon>
        <taxon>rosids</taxon>
        <taxon>fabids</taxon>
        <taxon>Fabales</taxon>
        <taxon>Fabaceae</taxon>
        <taxon>Papilionoideae</taxon>
        <taxon>50 kb inversion clade</taxon>
        <taxon>dalbergioids sensu lato</taxon>
        <taxon>Dalbergieae</taxon>
        <taxon>Pterocarpus clade</taxon>
        <taxon>Stylosanthes</taxon>
    </lineage>
</organism>
<keyword evidence="9" id="KW-1185">Reference proteome</keyword>
<evidence type="ECO:0000256" key="2">
    <source>
        <dbReference type="ARBA" id="ARBA00023015"/>
    </source>
</evidence>
<accession>A0ABU6TTE3</accession>
<evidence type="ECO:0000256" key="1">
    <source>
        <dbReference type="ARBA" id="ARBA00004123"/>
    </source>
</evidence>
<comment type="subcellular location">
    <subcellularLocation>
        <location evidence="1">Nucleus</location>
    </subcellularLocation>
</comment>
<dbReference type="PRINTS" id="PR00404">
    <property type="entry name" value="MADSDOMAIN"/>
</dbReference>
<evidence type="ECO:0000259" key="7">
    <source>
        <dbReference type="PROSITE" id="PS50066"/>
    </source>
</evidence>
<comment type="caution">
    <text evidence="8">The sequence shown here is derived from an EMBL/GenBank/DDBJ whole genome shotgun (WGS) entry which is preliminary data.</text>
</comment>
<reference evidence="8 9" key="1">
    <citation type="journal article" date="2023" name="Plants (Basel)">
        <title>Bridging the Gap: Combining Genomics and Transcriptomics Approaches to Understand Stylosanthes scabra, an Orphan Legume from the Brazilian Caatinga.</title>
        <authorList>
            <person name="Ferreira-Neto J.R.C."/>
            <person name="da Silva M.D."/>
            <person name="Binneck E."/>
            <person name="de Melo N.F."/>
            <person name="da Silva R.H."/>
            <person name="de Melo A.L.T.M."/>
            <person name="Pandolfi V."/>
            <person name="Bustamante F.O."/>
            <person name="Brasileiro-Vidal A.C."/>
            <person name="Benko-Iseppon A.M."/>
        </authorList>
    </citation>
    <scope>NUCLEOTIDE SEQUENCE [LARGE SCALE GENOMIC DNA]</scope>
    <source>
        <tissue evidence="8">Leaves</tissue>
    </source>
</reference>
<evidence type="ECO:0000256" key="4">
    <source>
        <dbReference type="ARBA" id="ARBA00023163"/>
    </source>
</evidence>
<feature type="non-terminal residue" evidence="8">
    <location>
        <position position="167"/>
    </location>
</feature>
<gene>
    <name evidence="8" type="ORF">PIB30_085374</name>
</gene>
<dbReference type="SUPFAM" id="SSF55455">
    <property type="entry name" value="SRF-like"/>
    <property type="match status" value="1"/>
</dbReference>
<keyword evidence="4" id="KW-0804">Transcription</keyword>
<keyword evidence="2" id="KW-0805">Transcription regulation</keyword>
<dbReference type="Proteomes" id="UP001341840">
    <property type="component" value="Unassembled WGS sequence"/>
</dbReference>